<protein>
    <recommendedName>
        <fullName evidence="3">Glycosyl transferase</fullName>
    </recommendedName>
</protein>
<dbReference type="EMBL" id="JSAB01000056">
    <property type="protein sequence ID" value="RNF31517.1"/>
    <property type="molecule type" value="Genomic_DNA"/>
</dbReference>
<gene>
    <name evidence="1" type="ORF">NM04_06655</name>
</gene>
<organism evidence="1 2">
    <name type="scientific">Massilia aurea</name>
    <dbReference type="NCBI Taxonomy" id="373040"/>
    <lineage>
        <taxon>Bacteria</taxon>
        <taxon>Pseudomonadati</taxon>
        <taxon>Pseudomonadota</taxon>
        <taxon>Betaproteobacteria</taxon>
        <taxon>Burkholderiales</taxon>
        <taxon>Oxalobacteraceae</taxon>
        <taxon>Telluria group</taxon>
        <taxon>Massilia</taxon>
    </lineage>
</organism>
<proteinExistence type="predicted"/>
<name>A0A422QNE3_9BURK</name>
<dbReference type="Proteomes" id="UP000283254">
    <property type="component" value="Unassembled WGS sequence"/>
</dbReference>
<evidence type="ECO:0008006" key="3">
    <source>
        <dbReference type="Google" id="ProtNLM"/>
    </source>
</evidence>
<evidence type="ECO:0000313" key="1">
    <source>
        <dbReference type="EMBL" id="RNF31517.1"/>
    </source>
</evidence>
<dbReference type="OrthoDB" id="7943907at2"/>
<dbReference type="RefSeq" id="WP_123068756.1">
    <property type="nucleotide sequence ID" value="NZ_JSAB01000056.1"/>
</dbReference>
<sequence length="296" mass="33544">MNDQPQILLFQTTDPVAVKKRLLRFRAAFLRLGPQCRFAAISYTPNAKTGVRKVVLDGVEIEHHVYGPDAIDTLGYPAKGAARPFKLIPGNCDLPPLLFRRAQPQFAEYWVVEDDVDYSGELYQLFAGLADREGDLLAAHLARGEEEWTYSAMLRAPGLDLKPADSWLVFLTFFRISGAALDLIDRYYRAGWTAHSENAWATILKHGGMSVVDFGGAGEFVAEEDRNKRYTGVSNDGFAKNGSFGTLNIRLRPGREKDLLWHPIKPPKVWLRQWRKRYVSMAQWYLNRLTRGARQG</sequence>
<reference evidence="1" key="1">
    <citation type="submission" date="2014-10" db="EMBL/GenBank/DDBJ databases">
        <title>Massilia sp. genome.</title>
        <authorList>
            <person name="Xu B."/>
            <person name="Dai L."/>
            <person name="Huang Z."/>
        </authorList>
    </citation>
    <scope>NUCLEOTIDE SEQUENCE [LARGE SCALE GENOMIC DNA]</scope>
    <source>
        <strain evidence="1">CFS-1</strain>
    </source>
</reference>
<comment type="caution">
    <text evidence="1">The sequence shown here is derived from an EMBL/GenBank/DDBJ whole genome shotgun (WGS) entry which is preliminary data.</text>
</comment>
<accession>A0A422QNE3</accession>
<dbReference type="AlphaFoldDB" id="A0A422QNE3"/>
<keyword evidence="2" id="KW-1185">Reference proteome</keyword>
<evidence type="ECO:0000313" key="2">
    <source>
        <dbReference type="Proteomes" id="UP000283254"/>
    </source>
</evidence>